<proteinExistence type="predicted"/>
<protein>
    <submittedName>
        <fullName evidence="1">Uncharacterized protein</fullName>
    </submittedName>
</protein>
<sequence length="81" mass="8927">MSRYEFRVSGRLSERAQRAFGDYQEMRIVPAATETLIYVSVTDEAHLHGVLALLANLGLHLISVNRMAEPVGEPGEGESGR</sequence>
<evidence type="ECO:0000313" key="1">
    <source>
        <dbReference type="EMBL" id="MFD2416791.1"/>
    </source>
</evidence>
<name>A0ABW5FPK8_9PSEU</name>
<reference evidence="2" key="1">
    <citation type="journal article" date="2019" name="Int. J. Syst. Evol. Microbiol.">
        <title>The Global Catalogue of Microorganisms (GCM) 10K type strain sequencing project: providing services to taxonomists for standard genome sequencing and annotation.</title>
        <authorList>
            <consortium name="The Broad Institute Genomics Platform"/>
            <consortium name="The Broad Institute Genome Sequencing Center for Infectious Disease"/>
            <person name="Wu L."/>
            <person name="Ma J."/>
        </authorList>
    </citation>
    <scope>NUCLEOTIDE SEQUENCE [LARGE SCALE GENOMIC DNA]</scope>
    <source>
        <strain evidence="2">CGMCC 4.7645</strain>
    </source>
</reference>
<evidence type="ECO:0000313" key="2">
    <source>
        <dbReference type="Proteomes" id="UP001597417"/>
    </source>
</evidence>
<dbReference type="Proteomes" id="UP001597417">
    <property type="component" value="Unassembled WGS sequence"/>
</dbReference>
<keyword evidence="2" id="KW-1185">Reference proteome</keyword>
<dbReference type="EMBL" id="JBHUKR010000006">
    <property type="protein sequence ID" value="MFD2416791.1"/>
    <property type="molecule type" value="Genomic_DNA"/>
</dbReference>
<accession>A0ABW5FPK8</accession>
<gene>
    <name evidence="1" type="ORF">ACFSXZ_10705</name>
</gene>
<organism evidence="1 2">
    <name type="scientific">Amycolatopsis pigmentata</name>
    <dbReference type="NCBI Taxonomy" id="450801"/>
    <lineage>
        <taxon>Bacteria</taxon>
        <taxon>Bacillati</taxon>
        <taxon>Actinomycetota</taxon>
        <taxon>Actinomycetes</taxon>
        <taxon>Pseudonocardiales</taxon>
        <taxon>Pseudonocardiaceae</taxon>
        <taxon>Amycolatopsis</taxon>
    </lineage>
</organism>
<dbReference type="RefSeq" id="WP_378263900.1">
    <property type="nucleotide sequence ID" value="NZ_JBHUKR010000006.1"/>
</dbReference>
<comment type="caution">
    <text evidence="1">The sequence shown here is derived from an EMBL/GenBank/DDBJ whole genome shotgun (WGS) entry which is preliminary data.</text>
</comment>